<reference evidence="11" key="1">
    <citation type="journal article" date="2017" name="Gigascience">
        <title>The genome draft of coconut (Cocos nucifera).</title>
        <authorList>
            <person name="Xiao Y."/>
            <person name="Xu P."/>
            <person name="Fan H."/>
            <person name="Baudouin L."/>
            <person name="Xia W."/>
            <person name="Bocs S."/>
            <person name="Xu J."/>
            <person name="Li Q."/>
            <person name="Guo A."/>
            <person name="Zhou L."/>
            <person name="Li J."/>
            <person name="Wu Y."/>
            <person name="Ma Z."/>
            <person name="Armero A."/>
            <person name="Issali A.E."/>
            <person name="Liu N."/>
            <person name="Peng M."/>
            <person name="Yang Y."/>
        </authorList>
    </citation>
    <scope>NUCLEOTIDE SEQUENCE</scope>
    <source>
        <tissue evidence="11">Spear leaf of Hainan Tall coconut</tissue>
    </source>
</reference>
<dbReference type="InterPro" id="IPR051376">
    <property type="entry name" value="CWC25_splicing_factor"/>
</dbReference>
<feature type="compositionally biased region" description="Basic residues" evidence="9">
    <location>
        <begin position="276"/>
        <end position="287"/>
    </location>
</feature>
<evidence type="ECO:0000256" key="8">
    <source>
        <dbReference type="SAM" id="Coils"/>
    </source>
</evidence>
<dbReference type="AlphaFoldDB" id="A0A8K0HW73"/>
<dbReference type="Pfam" id="PF10197">
    <property type="entry name" value="Cir_N"/>
    <property type="match status" value="1"/>
</dbReference>
<feature type="compositionally biased region" description="Basic residues" evidence="9">
    <location>
        <begin position="227"/>
        <end position="239"/>
    </location>
</feature>
<evidence type="ECO:0000256" key="9">
    <source>
        <dbReference type="SAM" id="MobiDB-lite"/>
    </source>
</evidence>
<evidence type="ECO:0000256" key="5">
    <source>
        <dbReference type="ARBA" id="ARBA00023054"/>
    </source>
</evidence>
<accession>A0A8K0HW73</accession>
<comment type="caution">
    <text evidence="11">The sequence shown here is derived from an EMBL/GenBank/DDBJ whole genome shotgun (WGS) entry which is preliminary data.</text>
</comment>
<feature type="region of interest" description="Disordered" evidence="9">
    <location>
        <begin position="199"/>
        <end position="429"/>
    </location>
</feature>
<keyword evidence="12" id="KW-1185">Reference proteome</keyword>
<feature type="compositionally biased region" description="Polar residues" evidence="9">
    <location>
        <begin position="404"/>
        <end position="413"/>
    </location>
</feature>
<feature type="region of interest" description="Disordered" evidence="9">
    <location>
        <begin position="83"/>
        <end position="113"/>
    </location>
</feature>
<gene>
    <name evidence="11" type="ORF">COCNU_01G012670</name>
</gene>
<keyword evidence="6" id="KW-0508">mRNA splicing</keyword>
<keyword evidence="3" id="KW-0507">mRNA processing</keyword>
<comment type="subcellular location">
    <subcellularLocation>
        <location evidence="1">Nucleus</location>
    </subcellularLocation>
</comment>
<feature type="compositionally biased region" description="Basic and acidic residues" evidence="9">
    <location>
        <begin position="104"/>
        <end position="113"/>
    </location>
</feature>
<dbReference type="GO" id="GO:0005684">
    <property type="term" value="C:U2-type spliceosomal complex"/>
    <property type="evidence" value="ECO:0007669"/>
    <property type="project" value="TreeGrafter"/>
</dbReference>
<dbReference type="GO" id="GO:0000398">
    <property type="term" value="P:mRNA splicing, via spliceosome"/>
    <property type="evidence" value="ECO:0007669"/>
    <property type="project" value="TreeGrafter"/>
</dbReference>
<evidence type="ECO:0000256" key="7">
    <source>
        <dbReference type="ARBA" id="ARBA00023242"/>
    </source>
</evidence>
<dbReference type="SMART" id="SM01083">
    <property type="entry name" value="Cir_N"/>
    <property type="match status" value="1"/>
</dbReference>
<feature type="domain" description="CBF1-interacting co-repressor CIR N-terminal" evidence="10">
    <location>
        <begin position="10"/>
        <end position="46"/>
    </location>
</feature>
<evidence type="ECO:0000256" key="6">
    <source>
        <dbReference type="ARBA" id="ARBA00023187"/>
    </source>
</evidence>
<dbReference type="InterPro" id="IPR019339">
    <property type="entry name" value="CIR_N_dom"/>
</dbReference>
<dbReference type="Pfam" id="PF12542">
    <property type="entry name" value="CWC25"/>
    <property type="match status" value="1"/>
</dbReference>
<feature type="compositionally biased region" description="Basic and acidic residues" evidence="9">
    <location>
        <begin position="262"/>
        <end position="275"/>
    </location>
</feature>
<feature type="compositionally biased region" description="Basic residues" evidence="9">
    <location>
        <begin position="341"/>
        <end position="365"/>
    </location>
</feature>
<keyword evidence="4" id="KW-0747">Spliceosome</keyword>
<evidence type="ECO:0000256" key="2">
    <source>
        <dbReference type="ARBA" id="ARBA00006695"/>
    </source>
</evidence>
<feature type="compositionally biased region" description="Polar residues" evidence="9">
    <location>
        <begin position="373"/>
        <end position="384"/>
    </location>
</feature>
<reference evidence="11" key="2">
    <citation type="submission" date="2019-07" db="EMBL/GenBank/DDBJ databases">
        <authorList>
            <person name="Yang Y."/>
            <person name="Bocs S."/>
            <person name="Baudouin L."/>
        </authorList>
    </citation>
    <scope>NUCLEOTIDE SEQUENCE</scope>
    <source>
        <tissue evidence="11">Spear leaf of Hainan Tall coconut</tissue>
    </source>
</reference>
<evidence type="ECO:0000313" key="12">
    <source>
        <dbReference type="Proteomes" id="UP000797356"/>
    </source>
</evidence>
<dbReference type="PANTHER" id="PTHR16196:SF0">
    <property type="entry name" value="PRE-MRNA-SPLICING FACTOR CWC25 HOMOLOG"/>
    <property type="match status" value="1"/>
</dbReference>
<evidence type="ECO:0000256" key="4">
    <source>
        <dbReference type="ARBA" id="ARBA00022728"/>
    </source>
</evidence>
<evidence type="ECO:0000256" key="1">
    <source>
        <dbReference type="ARBA" id="ARBA00004123"/>
    </source>
</evidence>
<feature type="coiled-coil region" evidence="8">
    <location>
        <begin position="22"/>
        <end position="56"/>
    </location>
</feature>
<dbReference type="InterPro" id="IPR022209">
    <property type="entry name" value="CWC25"/>
</dbReference>
<dbReference type="EMBL" id="CM017872">
    <property type="protein sequence ID" value="KAG1327333.1"/>
    <property type="molecule type" value="Genomic_DNA"/>
</dbReference>
<evidence type="ECO:0000259" key="10">
    <source>
        <dbReference type="SMART" id="SM01083"/>
    </source>
</evidence>
<dbReference type="OrthoDB" id="21123at2759"/>
<evidence type="ECO:0000313" key="11">
    <source>
        <dbReference type="EMBL" id="KAG1327333.1"/>
    </source>
</evidence>
<organism evidence="11 12">
    <name type="scientific">Cocos nucifera</name>
    <name type="common">Coconut palm</name>
    <dbReference type="NCBI Taxonomy" id="13894"/>
    <lineage>
        <taxon>Eukaryota</taxon>
        <taxon>Viridiplantae</taxon>
        <taxon>Streptophyta</taxon>
        <taxon>Embryophyta</taxon>
        <taxon>Tracheophyta</taxon>
        <taxon>Spermatophyta</taxon>
        <taxon>Magnoliopsida</taxon>
        <taxon>Liliopsida</taxon>
        <taxon>Arecaceae</taxon>
        <taxon>Arecoideae</taxon>
        <taxon>Cocoseae</taxon>
        <taxon>Attaleinae</taxon>
        <taxon>Cocos</taxon>
    </lineage>
</organism>
<keyword evidence="5 8" id="KW-0175">Coiled coil</keyword>
<protein>
    <submittedName>
        <fullName evidence="11">Pre-mRNA-splicing factor CWC25</fullName>
    </submittedName>
</protein>
<feature type="compositionally biased region" description="Basic and acidic residues" evidence="9">
    <location>
        <begin position="299"/>
        <end position="311"/>
    </location>
</feature>
<evidence type="ECO:0000256" key="3">
    <source>
        <dbReference type="ARBA" id="ARBA00022664"/>
    </source>
</evidence>
<feature type="compositionally biased region" description="Basic and acidic residues" evidence="9">
    <location>
        <begin position="212"/>
        <end position="226"/>
    </location>
</feature>
<dbReference type="Proteomes" id="UP000797356">
    <property type="component" value="Chromosome 1"/>
</dbReference>
<feature type="compositionally biased region" description="Basic and acidic residues" evidence="9">
    <location>
        <begin position="318"/>
        <end position="340"/>
    </location>
</feature>
<dbReference type="PANTHER" id="PTHR16196">
    <property type="entry name" value="CELL CYCLE CONTROL PROTEIN CWF25"/>
    <property type="match status" value="1"/>
</dbReference>
<sequence length="517" mass="59805">MALKFLNKKGWHTGSLRNIENVWKAEQKHEAEQRKLEELRKQIQEERERSEFRLLQEQAGLAPRQERLDFLYESGLAVGKGSSEGFKALQPQPPAAAPTAEASSSKEGRRSCGHDVTTPYSSFFLLAGSHPMEVKDPVLRQVVPFLLQEEEEEEMEDEVAAVPGALFEDKPQSANDAWRKLHSDPLLLIRQREQDALARIKNNPIKMAMIKKSVEAEKKQKQEKKEKREKKKHKRHQSKSKNEKHSSKVHSESEDTSEGEEETRKRDTATSERREHSKSKHEKRSSRIRSDSEVSSEGEVERRKRDQSTSEHHRHINSKLDKHTYRIHSDLKNTSDDEDKRRKRYRSTSERHRHSYLKHEKHSSRGRSDSKYQNEGSSKKSNLSKSEHLHRSSELGIECKPKQTETQNPQQKPGYNHRRGITKMSEEERAAQLREMQLNAELHEEQRWKRLKRAAEADAQEALRASSSQGKNFLDAAQKSIYGTEEGGSSTIEESVRRRAYYSQGGSAAHESNSFRR</sequence>
<keyword evidence="7" id="KW-0539">Nucleus</keyword>
<name>A0A8K0HW73_COCNU</name>
<feature type="compositionally biased region" description="Basic and acidic residues" evidence="9">
    <location>
        <begin position="385"/>
        <end position="403"/>
    </location>
</feature>
<proteinExistence type="inferred from homology"/>
<feature type="compositionally biased region" description="Basic and acidic residues" evidence="9">
    <location>
        <begin position="240"/>
        <end position="253"/>
    </location>
</feature>
<comment type="similarity">
    <text evidence="2">Belongs to the CWC25 family.</text>
</comment>